<dbReference type="AlphaFoldDB" id="A0A7T8G583"/>
<evidence type="ECO:0000256" key="1">
    <source>
        <dbReference type="SAM" id="Phobius"/>
    </source>
</evidence>
<sequence length="137" mass="15963">MQWFYPGLITHGSSSSILEHSNTVTNINEVQYIDISDSAIVTIESLQIQNPIMDLVTSIFDLIINLNLNIFDLVNILSFLSFWTITLIIFTQSWEILINYTNVFNTKHNTLSTQKNLLNMFLKLKVFSSKFWTQYYL</sequence>
<evidence type="ECO:0000313" key="2">
    <source>
        <dbReference type="EMBL" id="QQP22134.1"/>
    </source>
</evidence>
<keyword evidence="1" id="KW-0812">Transmembrane</keyword>
<protein>
    <submittedName>
        <fullName evidence="2">Uncharacterized protein</fullName>
    </submittedName>
</protein>
<gene>
    <name evidence="2" type="ORF">TSIM_23</name>
</gene>
<dbReference type="EMBL" id="MW221262">
    <property type="protein sequence ID" value="QQP22134.1"/>
    <property type="molecule type" value="Genomic_DNA"/>
</dbReference>
<keyword evidence="1" id="KW-1133">Transmembrane helix</keyword>
<reference evidence="2" key="1">
    <citation type="submission" date="2020-11" db="EMBL/GenBank/DDBJ databases">
        <title>Combining integrative taxonomy and mitogenome sequencing of Thuricola similis Bock, 1963 (Peritrichia, Vaginicolidae) provides a full redescription of this poorly known ciliate and new insights into the evolutionary relationships among Oligohymenophorea subclasses.</title>
        <authorList>
            <person name="Liao W."/>
            <person name="Campello-Nunes P.H."/>
            <person name="Gammuto L."/>
            <person name="Viana T.A."/>
            <person name="de Oliveira Marchesini R."/>
            <person name="da Silva Pavia T."/>
            <person name="da Silva-Neto I.D."/>
            <person name="Modeo L."/>
            <person name="Petroni G."/>
        </authorList>
    </citation>
    <scope>NUCLEOTIDE SEQUENCE</scope>
    <source>
        <strain evidence="2">CUIT</strain>
    </source>
</reference>
<name>A0A7T8G583_9CILI</name>
<organism evidence="2">
    <name type="scientific">Thuricola similis</name>
    <dbReference type="NCBI Taxonomy" id="2784598"/>
    <lineage>
        <taxon>Eukaryota</taxon>
        <taxon>Sar</taxon>
        <taxon>Alveolata</taxon>
        <taxon>Ciliophora</taxon>
        <taxon>Intramacronucleata</taxon>
        <taxon>Oligohymenophorea</taxon>
        <taxon>Peritrichia</taxon>
        <taxon>Sessilida</taxon>
        <taxon>Vaginicolidae</taxon>
        <taxon>Thuricola</taxon>
    </lineage>
</organism>
<feature type="transmembrane region" description="Helical" evidence="1">
    <location>
        <begin position="70"/>
        <end position="90"/>
    </location>
</feature>
<keyword evidence="2" id="KW-0496">Mitochondrion</keyword>
<proteinExistence type="predicted"/>
<geneLocation type="mitochondrion" evidence="2"/>
<keyword evidence="1" id="KW-0472">Membrane</keyword>
<accession>A0A7T8G583</accession>